<evidence type="ECO:0000256" key="4">
    <source>
        <dbReference type="ARBA" id="ARBA00023163"/>
    </source>
</evidence>
<accession>A0A6A4QFK6</accession>
<protein>
    <recommendedName>
        <fullName evidence="6">Nuclear transcription factor Y subunit</fullName>
    </recommendedName>
</protein>
<dbReference type="GO" id="GO:0003700">
    <property type="term" value="F:DNA-binding transcription factor activity"/>
    <property type="evidence" value="ECO:0007669"/>
    <property type="project" value="UniProtKB-UniRule"/>
</dbReference>
<feature type="compositionally biased region" description="Low complexity" evidence="7">
    <location>
        <begin position="92"/>
        <end position="107"/>
    </location>
</feature>
<evidence type="ECO:0000256" key="1">
    <source>
        <dbReference type="ARBA" id="ARBA00004123"/>
    </source>
</evidence>
<evidence type="ECO:0000256" key="7">
    <source>
        <dbReference type="SAM" id="MobiDB-lite"/>
    </source>
</evidence>
<name>A0A6A4QFK6_LUPAL</name>
<comment type="similarity">
    <text evidence="6">Belongs to the NFYA/HAP2 subunit family.</text>
</comment>
<dbReference type="PROSITE" id="PS51152">
    <property type="entry name" value="NFYA_HAP2_2"/>
    <property type="match status" value="1"/>
</dbReference>
<sequence>MMLPLNLTSDEEPTYVNAKQYHGIIRRRKSRAKALLENKLRKRNKPYMHESRHLHALQRPRGCGGRFLNTRSSTNENGKSGSEPNKTGGGQQLHSSSSQNSEVLHSEVGTLNSSKETNGNNQNISGTEVKSMYSRGGLNSFASNNLADITNRGLKLGYNNN</sequence>
<comment type="subcellular location">
    <subcellularLocation>
        <location evidence="1 6">Nucleus</location>
    </subcellularLocation>
</comment>
<dbReference type="Pfam" id="PF02045">
    <property type="entry name" value="CBFB_NFYA"/>
    <property type="match status" value="1"/>
</dbReference>
<dbReference type="InterPro" id="IPR001289">
    <property type="entry name" value="NFYA"/>
</dbReference>
<evidence type="ECO:0000313" key="9">
    <source>
        <dbReference type="Proteomes" id="UP000447434"/>
    </source>
</evidence>
<evidence type="ECO:0000256" key="2">
    <source>
        <dbReference type="ARBA" id="ARBA00023015"/>
    </source>
</evidence>
<feature type="compositionally biased region" description="Polar residues" evidence="7">
    <location>
        <begin position="69"/>
        <end position="85"/>
    </location>
</feature>
<keyword evidence="5 6" id="KW-0539">Nucleus</keyword>
<feature type="compositionally biased region" description="Polar residues" evidence="7">
    <location>
        <begin position="109"/>
        <end position="127"/>
    </location>
</feature>
<dbReference type="Gene3D" id="6.10.250.2430">
    <property type="match status" value="1"/>
</dbReference>
<dbReference type="GO" id="GO:0005634">
    <property type="term" value="C:nucleus"/>
    <property type="evidence" value="ECO:0007669"/>
    <property type="project" value="UniProtKB-SubCell"/>
</dbReference>
<proteinExistence type="inferred from homology"/>
<dbReference type="OrthoDB" id="1097733at2759"/>
<dbReference type="Proteomes" id="UP000447434">
    <property type="component" value="Chromosome 6"/>
</dbReference>
<keyword evidence="3 6" id="KW-0238">DNA-binding</keyword>
<organism evidence="8 9">
    <name type="scientific">Lupinus albus</name>
    <name type="common">White lupine</name>
    <name type="synonym">Lupinus termis</name>
    <dbReference type="NCBI Taxonomy" id="3870"/>
    <lineage>
        <taxon>Eukaryota</taxon>
        <taxon>Viridiplantae</taxon>
        <taxon>Streptophyta</taxon>
        <taxon>Embryophyta</taxon>
        <taxon>Tracheophyta</taxon>
        <taxon>Spermatophyta</taxon>
        <taxon>Magnoliopsida</taxon>
        <taxon>eudicotyledons</taxon>
        <taxon>Gunneridae</taxon>
        <taxon>Pentapetalae</taxon>
        <taxon>rosids</taxon>
        <taxon>fabids</taxon>
        <taxon>Fabales</taxon>
        <taxon>Fabaceae</taxon>
        <taxon>Papilionoideae</taxon>
        <taxon>50 kb inversion clade</taxon>
        <taxon>genistoids sensu lato</taxon>
        <taxon>core genistoids</taxon>
        <taxon>Genisteae</taxon>
        <taxon>Lupinus</taxon>
    </lineage>
</organism>
<gene>
    <name evidence="8" type="ORF">Lalb_Chr06g0172671</name>
</gene>
<dbReference type="SMART" id="SM00521">
    <property type="entry name" value="CBF"/>
    <property type="match status" value="1"/>
</dbReference>
<dbReference type="PRINTS" id="PR00616">
    <property type="entry name" value="CCAATSUBUNTB"/>
</dbReference>
<feature type="region of interest" description="Disordered" evidence="7">
    <location>
        <begin position="41"/>
        <end position="127"/>
    </location>
</feature>
<evidence type="ECO:0000256" key="3">
    <source>
        <dbReference type="ARBA" id="ARBA00023125"/>
    </source>
</evidence>
<comment type="subunit">
    <text evidence="6">Heterotrimer.</text>
</comment>
<reference evidence="9" key="1">
    <citation type="journal article" date="2020" name="Nat. Commun.">
        <title>Genome sequence of the cluster root forming white lupin.</title>
        <authorList>
            <person name="Hufnagel B."/>
            <person name="Marques A."/>
            <person name="Soriano A."/>
            <person name="Marques L."/>
            <person name="Divol F."/>
            <person name="Doumas P."/>
            <person name="Sallet E."/>
            <person name="Mancinotti D."/>
            <person name="Carrere S."/>
            <person name="Marande W."/>
            <person name="Arribat S."/>
            <person name="Keller J."/>
            <person name="Huneau C."/>
            <person name="Blein T."/>
            <person name="Aime D."/>
            <person name="Laguerre M."/>
            <person name="Taylor J."/>
            <person name="Schubert V."/>
            <person name="Nelson M."/>
            <person name="Geu-Flores F."/>
            <person name="Crespi M."/>
            <person name="Gallardo-Guerrero K."/>
            <person name="Delaux P.-M."/>
            <person name="Salse J."/>
            <person name="Berges H."/>
            <person name="Guyot R."/>
            <person name="Gouzy J."/>
            <person name="Peret B."/>
        </authorList>
    </citation>
    <scope>NUCLEOTIDE SEQUENCE [LARGE SCALE GENOMIC DNA]</scope>
    <source>
        <strain evidence="9">cv. Amiga</strain>
    </source>
</reference>
<keyword evidence="2 6" id="KW-0805">Transcription regulation</keyword>
<dbReference type="PANTHER" id="PTHR12632">
    <property type="entry name" value="TRANSCRIPTION FACTOR NF-Y ALPHA-RELATED"/>
    <property type="match status" value="1"/>
</dbReference>
<dbReference type="GO" id="GO:0003677">
    <property type="term" value="F:DNA binding"/>
    <property type="evidence" value="ECO:0007669"/>
    <property type="project" value="UniProtKB-KW"/>
</dbReference>
<comment type="caution">
    <text evidence="8">The sequence shown here is derived from an EMBL/GenBank/DDBJ whole genome shotgun (WGS) entry which is preliminary data.</text>
</comment>
<keyword evidence="4 6" id="KW-0804">Transcription</keyword>
<dbReference type="AlphaFoldDB" id="A0A6A4QFK6"/>
<evidence type="ECO:0000256" key="6">
    <source>
        <dbReference type="RuleBase" id="RU367155"/>
    </source>
</evidence>
<evidence type="ECO:0000313" key="8">
    <source>
        <dbReference type="EMBL" id="KAE9612402.1"/>
    </source>
</evidence>
<keyword evidence="9" id="KW-1185">Reference proteome</keyword>
<comment type="function">
    <text evidence="6">Component of the sequence-specific heterotrimeric transcription factor (NF-Y) which specifically recognizes a 5'-CCAAT-3' box motif found in the promoters of its target genes.</text>
</comment>
<evidence type="ECO:0000256" key="5">
    <source>
        <dbReference type="ARBA" id="ARBA00023242"/>
    </source>
</evidence>
<dbReference type="EMBL" id="WOCE01000006">
    <property type="protein sequence ID" value="KAE9612402.1"/>
    <property type="molecule type" value="Genomic_DNA"/>
</dbReference>